<protein>
    <submittedName>
        <fullName evidence="10">(wild Malaysian banana) hypothetical protein</fullName>
    </submittedName>
</protein>
<dbReference type="AlphaFoldDB" id="A0A8D7FKD6"/>
<dbReference type="CDD" id="cd01374">
    <property type="entry name" value="KISc_CENP_E"/>
    <property type="match status" value="1"/>
</dbReference>
<evidence type="ECO:0000256" key="7">
    <source>
        <dbReference type="PROSITE-ProRule" id="PRU00283"/>
    </source>
</evidence>
<keyword evidence="5 8" id="KW-0175">Coiled coil</keyword>
<dbReference type="GO" id="GO:0008017">
    <property type="term" value="F:microtubule binding"/>
    <property type="evidence" value="ECO:0007669"/>
    <property type="project" value="InterPro"/>
</dbReference>
<dbReference type="InterPro" id="IPR021881">
    <property type="entry name" value="NACK_C"/>
</dbReference>
<reference evidence="10" key="1">
    <citation type="submission" date="2021-03" db="EMBL/GenBank/DDBJ databases">
        <authorList>
            <consortium name="Genoscope - CEA"/>
            <person name="William W."/>
        </authorList>
    </citation>
    <scope>NUCLEOTIDE SEQUENCE</scope>
    <source>
        <strain evidence="10">Doubled-haploid Pahang</strain>
    </source>
</reference>
<evidence type="ECO:0000313" key="10">
    <source>
        <dbReference type="EMBL" id="CAG1857083.1"/>
    </source>
</evidence>
<keyword evidence="2" id="KW-0493">Microtubule</keyword>
<feature type="coiled-coil region" evidence="8">
    <location>
        <begin position="354"/>
        <end position="424"/>
    </location>
</feature>
<dbReference type="PRINTS" id="PR00380">
    <property type="entry name" value="KINESINHEAVY"/>
</dbReference>
<dbReference type="Pfam" id="PF11995">
    <property type="entry name" value="DUF3490"/>
    <property type="match status" value="1"/>
</dbReference>
<keyword evidence="6 7" id="KW-0505">Motor protein</keyword>
<dbReference type="EMBL" id="HG996473">
    <property type="protein sequence ID" value="CAG1857083.1"/>
    <property type="molecule type" value="Genomic_DNA"/>
</dbReference>
<organism evidence="10">
    <name type="scientific">Musa acuminata subsp. malaccensis</name>
    <name type="common">Wild banana</name>
    <name type="synonym">Musa malaccensis</name>
    <dbReference type="NCBI Taxonomy" id="214687"/>
    <lineage>
        <taxon>Eukaryota</taxon>
        <taxon>Viridiplantae</taxon>
        <taxon>Streptophyta</taxon>
        <taxon>Embryophyta</taxon>
        <taxon>Tracheophyta</taxon>
        <taxon>Spermatophyta</taxon>
        <taxon>Magnoliopsida</taxon>
        <taxon>Liliopsida</taxon>
        <taxon>Zingiberales</taxon>
        <taxon>Musaceae</taxon>
        <taxon>Musa</taxon>
    </lineage>
</organism>
<gene>
    <name evidence="10" type="ORF">GSMUA_35550.1</name>
</gene>
<dbReference type="KEGG" id="mus:103973372"/>
<dbReference type="PANTHER" id="PTHR47968:SF18">
    <property type="entry name" value="KINESIN-LIKE PROTEIN KIN-7F"/>
    <property type="match status" value="1"/>
</dbReference>
<dbReference type="Gene3D" id="3.40.850.10">
    <property type="entry name" value="Kinesin motor domain"/>
    <property type="match status" value="1"/>
</dbReference>
<keyword evidence="3 7" id="KW-0547">Nucleotide-binding</keyword>
<keyword evidence="4 7" id="KW-0067">ATP-binding</keyword>
<evidence type="ECO:0000259" key="9">
    <source>
        <dbReference type="PROSITE" id="PS50067"/>
    </source>
</evidence>
<dbReference type="GO" id="GO:0005874">
    <property type="term" value="C:microtubule"/>
    <property type="evidence" value="ECO:0007669"/>
    <property type="project" value="UniProtKB-KW"/>
</dbReference>
<dbReference type="OrthoDB" id="3176171at2759"/>
<evidence type="ECO:0000256" key="3">
    <source>
        <dbReference type="ARBA" id="ARBA00022741"/>
    </source>
</evidence>
<dbReference type="FunFam" id="3.40.850.10:FF:000016">
    <property type="entry name" value="Kinesin-like protein"/>
    <property type="match status" value="1"/>
</dbReference>
<dbReference type="PANTHER" id="PTHR47968">
    <property type="entry name" value="CENTROMERE PROTEIN E"/>
    <property type="match status" value="1"/>
</dbReference>
<evidence type="ECO:0000256" key="6">
    <source>
        <dbReference type="ARBA" id="ARBA00023175"/>
    </source>
</evidence>
<dbReference type="InterPro" id="IPR027417">
    <property type="entry name" value="P-loop_NTPase"/>
</dbReference>
<name>A0A8D7FKD6_MUSAM</name>
<dbReference type="Pfam" id="PF00225">
    <property type="entry name" value="Kinesin"/>
    <property type="match status" value="1"/>
</dbReference>
<dbReference type="PROSITE" id="PS50067">
    <property type="entry name" value="KINESIN_MOTOR_2"/>
    <property type="match status" value="1"/>
</dbReference>
<sequence length="945" mass="106634">MGSISGEEIAPWGKAEGVAKEERILVSVRVRPLNAKEIEKNDPSDWECVNDTTIMFKNSLPERSAFPTAYTFDKVFGHQSNTRHVYDEGAKEVALSVVNGINASIFAYGQTSSGKTYTMTSITEYTMEDIYDYIKRHEEREFVLKFSAMEIYNEAVRDLLSTDSSPLRLLDDPERGTVVEKLTEETLRDQRHLKELVFTCAAQRQVGETSLNEMSSRSHQILRLTIESSAREFMGKDSSTTLLAAVNFIDLAGSERASQVSSASNRLKEGCHINRSLLTLGTVIRKLSKGRTGHIPYRDSKLTRILQPFLGGNARTAIICTMSPARSHIEQSRNTLSFASCAKQVATNAQVNVVVSDKALVKHLQRELARLENELRYTESATCTHHSDALRDKDAKIKKMEREIMDLMQQRDLAQSRLEDLLRAVVDERASRQWEESSHSSVSHARSECEDGVSIYDTSNIAYQIADLDSSRFDMPEERNNYEYNIEIPSKMKSHLRSISSPTLSEQILQQGWEEIVEATHEDSEDHCKEVQCIEIHAISTSRSDEFNLLISDGSDSLLALTDEDRLGDPAPQSLGDTHLKPAMEQSIDIATRTTDNIVKPCPDSSSPLPSVSKVMNSGELVLARSRSCKASLMNTSILSLLENVEQGKETPQETFLKESPGRPRLSALRYDVENEKHSVEGSQASEKLTSNDTIQTEDIKTVHGEADANLSTSFSGTNEMDECHCHKQLPSYQEIRQTWWEAHGAEKNVKDVGVEAVLSPYESPSRRPLEFERKRQEIIELWHACNVPLVHRTCFFLVFKGDPADSIYMEVECRRLSFLRNAFSHGKAGGVVAEDGHRVSLASSSRYLRREREMLCRQMQKKLSPDDRVRLYAKWGVALNSKQRKLQLGQRLWTKTDLEHVKESASLVAKLIGFVEQGRAMKEMFGLSFTPQQTHKRSFSWMQG</sequence>
<accession>A0A8D7FKD6</accession>
<feature type="binding site" evidence="7">
    <location>
        <begin position="109"/>
        <end position="116"/>
    </location>
    <ligand>
        <name>ATP</name>
        <dbReference type="ChEBI" id="CHEBI:30616"/>
    </ligand>
</feature>
<evidence type="ECO:0000256" key="8">
    <source>
        <dbReference type="SAM" id="Coils"/>
    </source>
</evidence>
<feature type="domain" description="Kinesin motor" evidence="9">
    <location>
        <begin position="23"/>
        <end position="345"/>
    </location>
</feature>
<proteinExistence type="inferred from homology"/>
<dbReference type="GO" id="GO:0003777">
    <property type="term" value="F:microtubule motor activity"/>
    <property type="evidence" value="ECO:0007669"/>
    <property type="project" value="InterPro"/>
</dbReference>
<dbReference type="InterPro" id="IPR036961">
    <property type="entry name" value="Kinesin_motor_dom_sf"/>
</dbReference>
<evidence type="ECO:0000256" key="2">
    <source>
        <dbReference type="ARBA" id="ARBA00022701"/>
    </source>
</evidence>
<dbReference type="GO" id="GO:0007018">
    <property type="term" value="P:microtubule-based movement"/>
    <property type="evidence" value="ECO:0007669"/>
    <property type="project" value="InterPro"/>
</dbReference>
<dbReference type="InterPro" id="IPR027640">
    <property type="entry name" value="Kinesin-like_fam"/>
</dbReference>
<dbReference type="SUPFAM" id="SSF52540">
    <property type="entry name" value="P-loop containing nucleoside triphosphate hydrolases"/>
    <property type="match status" value="1"/>
</dbReference>
<evidence type="ECO:0000256" key="4">
    <source>
        <dbReference type="ARBA" id="ARBA00022840"/>
    </source>
</evidence>
<evidence type="ECO:0000256" key="5">
    <source>
        <dbReference type="ARBA" id="ARBA00023054"/>
    </source>
</evidence>
<comment type="similarity">
    <text evidence="1">Belongs to the TRAFAC class myosin-kinesin ATPase superfamily. Kinesin family. KIN-7 subfamily.</text>
</comment>
<dbReference type="GO" id="GO:0005524">
    <property type="term" value="F:ATP binding"/>
    <property type="evidence" value="ECO:0007669"/>
    <property type="project" value="UniProtKB-UniRule"/>
</dbReference>
<dbReference type="InterPro" id="IPR001752">
    <property type="entry name" value="Kinesin_motor_dom"/>
</dbReference>
<dbReference type="SMART" id="SM00129">
    <property type="entry name" value="KISc"/>
    <property type="match status" value="1"/>
</dbReference>
<evidence type="ECO:0000256" key="1">
    <source>
        <dbReference type="ARBA" id="ARBA00007310"/>
    </source>
</evidence>